<dbReference type="AlphaFoldDB" id="A0A559K443"/>
<dbReference type="SUPFAM" id="SSF52980">
    <property type="entry name" value="Restriction endonuclease-like"/>
    <property type="match status" value="1"/>
</dbReference>
<organism evidence="2 3">
    <name type="scientific">Paenibacillus cremeus</name>
    <dbReference type="NCBI Taxonomy" id="2163881"/>
    <lineage>
        <taxon>Bacteria</taxon>
        <taxon>Bacillati</taxon>
        <taxon>Bacillota</taxon>
        <taxon>Bacilli</taxon>
        <taxon>Bacillales</taxon>
        <taxon>Paenibacillaceae</taxon>
        <taxon>Paenibacillus</taxon>
    </lineage>
</organism>
<feature type="compositionally biased region" description="Basic and acidic residues" evidence="1">
    <location>
        <begin position="32"/>
        <end position="45"/>
    </location>
</feature>
<sequence>MTVKHSDPENNDNQNNNQNEKKNWDQVGKTEPTIHPDYHNTRGEEWLLPPRPTSLEMDLGRELKPRLRAVGIKESGHQLSIDRCWVDYAILFKKYKIAVEVHSDNKVIDLSRQSYIRHQGWIIIDVYNSEIKADVIATAARVVDKVLRIVNMTKAN</sequence>
<feature type="region of interest" description="Disordered" evidence="1">
    <location>
        <begin position="1"/>
        <end position="47"/>
    </location>
</feature>
<dbReference type="Proteomes" id="UP000317036">
    <property type="component" value="Unassembled WGS sequence"/>
</dbReference>
<name>A0A559K443_9BACL</name>
<evidence type="ECO:0000256" key="1">
    <source>
        <dbReference type="SAM" id="MobiDB-lite"/>
    </source>
</evidence>
<dbReference type="EMBL" id="VNJI01000046">
    <property type="protein sequence ID" value="TVY06909.1"/>
    <property type="molecule type" value="Genomic_DNA"/>
</dbReference>
<proteinExistence type="predicted"/>
<gene>
    <name evidence="2" type="ORF">FPZ49_26705</name>
</gene>
<evidence type="ECO:0008006" key="4">
    <source>
        <dbReference type="Google" id="ProtNLM"/>
    </source>
</evidence>
<keyword evidence="3" id="KW-1185">Reference proteome</keyword>
<evidence type="ECO:0000313" key="3">
    <source>
        <dbReference type="Proteomes" id="UP000317036"/>
    </source>
</evidence>
<dbReference type="InterPro" id="IPR011335">
    <property type="entry name" value="Restrct_endonuc-II-like"/>
</dbReference>
<dbReference type="RefSeq" id="WP_144852876.1">
    <property type="nucleotide sequence ID" value="NZ_VNJI01000046.1"/>
</dbReference>
<comment type="caution">
    <text evidence="2">The sequence shown here is derived from an EMBL/GenBank/DDBJ whole genome shotgun (WGS) entry which is preliminary data.</text>
</comment>
<accession>A0A559K443</accession>
<reference evidence="2 3" key="1">
    <citation type="submission" date="2019-07" db="EMBL/GenBank/DDBJ databases">
        <authorList>
            <person name="Kim J."/>
        </authorList>
    </citation>
    <scope>NUCLEOTIDE SEQUENCE [LARGE SCALE GENOMIC DNA]</scope>
    <source>
        <strain evidence="2 3">JC52</strain>
    </source>
</reference>
<evidence type="ECO:0000313" key="2">
    <source>
        <dbReference type="EMBL" id="TVY06909.1"/>
    </source>
</evidence>
<protein>
    <recommendedName>
        <fullName evidence="4">DUF559 domain-containing protein</fullName>
    </recommendedName>
</protein>